<dbReference type="AlphaFoldDB" id="A0A0E9P8B9"/>
<proteinExistence type="predicted"/>
<reference evidence="1" key="1">
    <citation type="submission" date="2014-11" db="EMBL/GenBank/DDBJ databases">
        <authorList>
            <person name="Amaro Gonzalez C."/>
        </authorList>
    </citation>
    <scope>NUCLEOTIDE SEQUENCE</scope>
</reference>
<evidence type="ECO:0000313" key="1">
    <source>
        <dbReference type="EMBL" id="JAH00295.1"/>
    </source>
</evidence>
<protein>
    <submittedName>
        <fullName evidence="1">Uncharacterized protein</fullName>
    </submittedName>
</protein>
<name>A0A0E9P8B9_ANGAN</name>
<accession>A0A0E9P8B9</accession>
<dbReference type="EMBL" id="GBXM01108282">
    <property type="protein sequence ID" value="JAH00295.1"/>
    <property type="molecule type" value="Transcribed_RNA"/>
</dbReference>
<sequence length="43" mass="4810">MTELNLSTKCVSHKPTRFYLSASYGFSLTMGNKAILCCLQHTI</sequence>
<organism evidence="1">
    <name type="scientific">Anguilla anguilla</name>
    <name type="common">European freshwater eel</name>
    <name type="synonym">Muraena anguilla</name>
    <dbReference type="NCBI Taxonomy" id="7936"/>
    <lineage>
        <taxon>Eukaryota</taxon>
        <taxon>Metazoa</taxon>
        <taxon>Chordata</taxon>
        <taxon>Craniata</taxon>
        <taxon>Vertebrata</taxon>
        <taxon>Euteleostomi</taxon>
        <taxon>Actinopterygii</taxon>
        <taxon>Neopterygii</taxon>
        <taxon>Teleostei</taxon>
        <taxon>Anguilliformes</taxon>
        <taxon>Anguillidae</taxon>
        <taxon>Anguilla</taxon>
    </lineage>
</organism>
<reference evidence="1" key="2">
    <citation type="journal article" date="2015" name="Fish Shellfish Immunol.">
        <title>Early steps in the European eel (Anguilla anguilla)-Vibrio vulnificus interaction in the gills: Role of the RtxA13 toxin.</title>
        <authorList>
            <person name="Callol A."/>
            <person name="Pajuelo D."/>
            <person name="Ebbesson L."/>
            <person name="Teles M."/>
            <person name="MacKenzie S."/>
            <person name="Amaro C."/>
        </authorList>
    </citation>
    <scope>NUCLEOTIDE SEQUENCE</scope>
</reference>